<protein>
    <submittedName>
        <fullName evidence="1">Uncharacterized protein</fullName>
    </submittedName>
</protein>
<name>A0A381R4I9_9ZZZZ</name>
<dbReference type="EMBL" id="UINC01001693">
    <property type="protein sequence ID" value="SUZ86665.1"/>
    <property type="molecule type" value="Genomic_DNA"/>
</dbReference>
<gene>
    <name evidence="1" type="ORF">METZ01_LOCUS39519</name>
</gene>
<dbReference type="AlphaFoldDB" id="A0A381R4I9"/>
<sequence>MSNCEFIIFNNFPFGLKMYVTLPGRSPKKLFGTPNKFLTFFL</sequence>
<accession>A0A381R4I9</accession>
<reference evidence="1" key="1">
    <citation type="submission" date="2018-05" db="EMBL/GenBank/DDBJ databases">
        <authorList>
            <person name="Lanie J.A."/>
            <person name="Ng W.-L."/>
            <person name="Kazmierczak K.M."/>
            <person name="Andrzejewski T.M."/>
            <person name="Davidsen T.M."/>
            <person name="Wayne K.J."/>
            <person name="Tettelin H."/>
            <person name="Glass J.I."/>
            <person name="Rusch D."/>
            <person name="Podicherti R."/>
            <person name="Tsui H.-C.T."/>
            <person name="Winkler M.E."/>
        </authorList>
    </citation>
    <scope>NUCLEOTIDE SEQUENCE</scope>
</reference>
<organism evidence="1">
    <name type="scientific">marine metagenome</name>
    <dbReference type="NCBI Taxonomy" id="408172"/>
    <lineage>
        <taxon>unclassified sequences</taxon>
        <taxon>metagenomes</taxon>
        <taxon>ecological metagenomes</taxon>
    </lineage>
</organism>
<proteinExistence type="predicted"/>
<evidence type="ECO:0000313" key="1">
    <source>
        <dbReference type="EMBL" id="SUZ86665.1"/>
    </source>
</evidence>